<evidence type="ECO:0000313" key="2">
    <source>
        <dbReference type="EMBL" id="TWT31082.1"/>
    </source>
</evidence>
<protein>
    <recommendedName>
        <fullName evidence="1">Tll0287-like domain-containing protein</fullName>
    </recommendedName>
</protein>
<organism evidence="2 3">
    <name type="scientific">Posidoniimonas corsicana</name>
    <dbReference type="NCBI Taxonomy" id="1938618"/>
    <lineage>
        <taxon>Bacteria</taxon>
        <taxon>Pseudomonadati</taxon>
        <taxon>Planctomycetota</taxon>
        <taxon>Planctomycetia</taxon>
        <taxon>Pirellulales</taxon>
        <taxon>Lacipirellulaceae</taxon>
        <taxon>Posidoniimonas</taxon>
    </lineage>
</organism>
<evidence type="ECO:0000313" key="3">
    <source>
        <dbReference type="Proteomes" id="UP000316714"/>
    </source>
</evidence>
<dbReference type="Pfam" id="PF11845">
    <property type="entry name" value="Tll0287-like"/>
    <property type="match status" value="1"/>
</dbReference>
<dbReference type="InterPro" id="IPR021796">
    <property type="entry name" value="Tll0287-like_dom"/>
</dbReference>
<dbReference type="Proteomes" id="UP000316714">
    <property type="component" value="Unassembled WGS sequence"/>
</dbReference>
<comment type="caution">
    <text evidence="2">The sequence shown here is derived from an EMBL/GenBank/DDBJ whole genome shotgun (WGS) entry which is preliminary data.</text>
</comment>
<keyword evidence="3" id="KW-1185">Reference proteome</keyword>
<dbReference type="RefSeq" id="WP_146568273.1">
    <property type="nucleotide sequence ID" value="NZ_SIHJ01000004.1"/>
</dbReference>
<gene>
    <name evidence="2" type="ORF">KOR34_44560</name>
</gene>
<accession>A0A5C5V022</accession>
<dbReference type="EMBL" id="SIHJ01000004">
    <property type="protein sequence ID" value="TWT31082.1"/>
    <property type="molecule type" value="Genomic_DNA"/>
</dbReference>
<dbReference type="AlphaFoldDB" id="A0A5C5V022"/>
<proteinExistence type="predicted"/>
<name>A0A5C5V022_9BACT</name>
<sequence>MLQSNSLTLLVVLPLPVLLTGCGGGSAPTGITPEKFADGVHAVMMADRTVYATHVVTRLKGQSAPVKPDEYWDKWTEDSGDPHMLPLPAQMFRMGASLVNENPDAGFKYSLKSLWPLNPEHKPVSEEETKALEYLSEHPGETYTAEVTDADGNKLFTKYYPDRAVAAACWECHNEHERRGDDYPEFAKDDVMGAVVIYVPVSG</sequence>
<feature type="domain" description="Tll0287-like" evidence="1">
    <location>
        <begin position="40"/>
        <end position="200"/>
    </location>
</feature>
<reference evidence="2 3" key="1">
    <citation type="submission" date="2019-02" db="EMBL/GenBank/DDBJ databases">
        <title>Deep-cultivation of Planctomycetes and their phenomic and genomic characterization uncovers novel biology.</title>
        <authorList>
            <person name="Wiegand S."/>
            <person name="Jogler M."/>
            <person name="Boedeker C."/>
            <person name="Pinto D."/>
            <person name="Vollmers J."/>
            <person name="Rivas-Marin E."/>
            <person name="Kohn T."/>
            <person name="Peeters S.H."/>
            <person name="Heuer A."/>
            <person name="Rast P."/>
            <person name="Oberbeckmann S."/>
            <person name="Bunk B."/>
            <person name="Jeske O."/>
            <person name="Meyerdierks A."/>
            <person name="Storesund J.E."/>
            <person name="Kallscheuer N."/>
            <person name="Luecker S."/>
            <person name="Lage O.M."/>
            <person name="Pohl T."/>
            <person name="Merkel B.J."/>
            <person name="Hornburger P."/>
            <person name="Mueller R.-W."/>
            <person name="Bruemmer F."/>
            <person name="Labrenz M."/>
            <person name="Spormann A.M."/>
            <person name="Op Den Camp H."/>
            <person name="Overmann J."/>
            <person name="Amann R."/>
            <person name="Jetten M.S.M."/>
            <person name="Mascher T."/>
            <person name="Medema M.H."/>
            <person name="Devos D.P."/>
            <person name="Kaster A.-K."/>
            <person name="Ovreas L."/>
            <person name="Rohde M."/>
            <person name="Galperin M.Y."/>
            <person name="Jogler C."/>
        </authorList>
    </citation>
    <scope>NUCLEOTIDE SEQUENCE [LARGE SCALE GENOMIC DNA]</scope>
    <source>
        <strain evidence="2 3">KOR34</strain>
    </source>
</reference>
<evidence type="ECO:0000259" key="1">
    <source>
        <dbReference type="Pfam" id="PF11845"/>
    </source>
</evidence>
<dbReference type="OrthoDB" id="5800769at2"/>